<proteinExistence type="predicted"/>
<name>A0A5J5D9J3_9PERO</name>
<gene>
    <name evidence="1" type="ORF">FQN60_014018</name>
</gene>
<sequence length="82" mass="8548">MEFAAPFGTAKKGKAAQVEEVQPMAADLSSCFLALPDPVSLGVKSAVGTYTGPLLLTTAWLPPASKALLYRDRGSSLCTEGF</sequence>
<evidence type="ECO:0000313" key="1">
    <source>
        <dbReference type="EMBL" id="KAA8590084.1"/>
    </source>
</evidence>
<reference evidence="1 2" key="1">
    <citation type="submission" date="2019-08" db="EMBL/GenBank/DDBJ databases">
        <title>A chromosome-level genome assembly, high-density linkage maps, and genome scans reveal the genomic architecture of hybrid incompatibilities underlying speciation via character displacement in darters (Percidae: Etheostominae).</title>
        <authorList>
            <person name="Moran R.L."/>
            <person name="Catchen J.M."/>
            <person name="Fuller R.C."/>
        </authorList>
    </citation>
    <scope>NUCLEOTIDE SEQUENCE [LARGE SCALE GENOMIC DNA]</scope>
    <source>
        <strain evidence="1">EspeVRDwgs_2016</strain>
        <tissue evidence="1">Muscle</tissue>
    </source>
</reference>
<dbReference type="AlphaFoldDB" id="A0A5J5D9J3"/>
<evidence type="ECO:0000313" key="2">
    <source>
        <dbReference type="Proteomes" id="UP000327493"/>
    </source>
</evidence>
<accession>A0A5J5D9J3</accession>
<dbReference type="Proteomes" id="UP000327493">
    <property type="component" value="Chromosome 8"/>
</dbReference>
<keyword evidence="2" id="KW-1185">Reference proteome</keyword>
<protein>
    <submittedName>
        <fullName evidence="1">Uncharacterized protein</fullName>
    </submittedName>
</protein>
<comment type="caution">
    <text evidence="1">The sequence shown here is derived from an EMBL/GenBank/DDBJ whole genome shotgun (WGS) entry which is preliminary data.</text>
</comment>
<organism evidence="1 2">
    <name type="scientific">Etheostoma spectabile</name>
    <name type="common">orangethroat darter</name>
    <dbReference type="NCBI Taxonomy" id="54343"/>
    <lineage>
        <taxon>Eukaryota</taxon>
        <taxon>Metazoa</taxon>
        <taxon>Chordata</taxon>
        <taxon>Craniata</taxon>
        <taxon>Vertebrata</taxon>
        <taxon>Euteleostomi</taxon>
        <taxon>Actinopterygii</taxon>
        <taxon>Neopterygii</taxon>
        <taxon>Teleostei</taxon>
        <taxon>Neoteleostei</taxon>
        <taxon>Acanthomorphata</taxon>
        <taxon>Eupercaria</taxon>
        <taxon>Perciformes</taxon>
        <taxon>Percoidei</taxon>
        <taxon>Percidae</taxon>
        <taxon>Etheostomatinae</taxon>
        <taxon>Etheostoma</taxon>
    </lineage>
</organism>
<dbReference type="EMBL" id="VOFY01000008">
    <property type="protein sequence ID" value="KAA8590084.1"/>
    <property type="molecule type" value="Genomic_DNA"/>
</dbReference>